<proteinExistence type="predicted"/>
<dbReference type="KEGG" id="smo:SELMODRAFT_429170"/>
<evidence type="ECO:0000256" key="1">
    <source>
        <dbReference type="SAM" id="MobiDB-lite"/>
    </source>
</evidence>
<keyword evidence="3" id="KW-1185">Reference proteome</keyword>
<dbReference type="Gramene" id="EFJ08187">
    <property type="protein sequence ID" value="EFJ08187"/>
    <property type="gene ID" value="SELMODRAFT_429170"/>
</dbReference>
<reference evidence="2 3" key="1">
    <citation type="journal article" date="2011" name="Science">
        <title>The Selaginella genome identifies genetic changes associated with the evolution of vascular plants.</title>
        <authorList>
            <person name="Banks J.A."/>
            <person name="Nishiyama T."/>
            <person name="Hasebe M."/>
            <person name="Bowman J.L."/>
            <person name="Gribskov M."/>
            <person name="dePamphilis C."/>
            <person name="Albert V.A."/>
            <person name="Aono N."/>
            <person name="Aoyama T."/>
            <person name="Ambrose B.A."/>
            <person name="Ashton N.W."/>
            <person name="Axtell M.J."/>
            <person name="Barker E."/>
            <person name="Barker M.S."/>
            <person name="Bennetzen J.L."/>
            <person name="Bonawitz N.D."/>
            <person name="Chapple C."/>
            <person name="Cheng C."/>
            <person name="Correa L.G."/>
            <person name="Dacre M."/>
            <person name="DeBarry J."/>
            <person name="Dreyer I."/>
            <person name="Elias M."/>
            <person name="Engstrom E.M."/>
            <person name="Estelle M."/>
            <person name="Feng L."/>
            <person name="Finet C."/>
            <person name="Floyd S.K."/>
            <person name="Frommer W.B."/>
            <person name="Fujita T."/>
            <person name="Gramzow L."/>
            <person name="Gutensohn M."/>
            <person name="Harholt J."/>
            <person name="Hattori M."/>
            <person name="Heyl A."/>
            <person name="Hirai T."/>
            <person name="Hiwatashi Y."/>
            <person name="Ishikawa M."/>
            <person name="Iwata M."/>
            <person name="Karol K.G."/>
            <person name="Koehler B."/>
            <person name="Kolukisaoglu U."/>
            <person name="Kubo M."/>
            <person name="Kurata T."/>
            <person name="Lalonde S."/>
            <person name="Li K."/>
            <person name="Li Y."/>
            <person name="Litt A."/>
            <person name="Lyons E."/>
            <person name="Manning G."/>
            <person name="Maruyama T."/>
            <person name="Michael T.P."/>
            <person name="Mikami K."/>
            <person name="Miyazaki S."/>
            <person name="Morinaga S."/>
            <person name="Murata T."/>
            <person name="Mueller-Roeber B."/>
            <person name="Nelson D.R."/>
            <person name="Obara M."/>
            <person name="Oguri Y."/>
            <person name="Olmstead R.G."/>
            <person name="Onodera N."/>
            <person name="Petersen B.L."/>
            <person name="Pils B."/>
            <person name="Prigge M."/>
            <person name="Rensing S.A."/>
            <person name="Riano-Pachon D.M."/>
            <person name="Roberts A.W."/>
            <person name="Sato Y."/>
            <person name="Scheller H.V."/>
            <person name="Schulz B."/>
            <person name="Schulz C."/>
            <person name="Shakirov E.V."/>
            <person name="Shibagaki N."/>
            <person name="Shinohara N."/>
            <person name="Shippen D.E."/>
            <person name="Soerensen I."/>
            <person name="Sotooka R."/>
            <person name="Sugimoto N."/>
            <person name="Sugita M."/>
            <person name="Sumikawa N."/>
            <person name="Tanurdzic M."/>
            <person name="Theissen G."/>
            <person name="Ulvskov P."/>
            <person name="Wakazuki S."/>
            <person name="Weng J.K."/>
            <person name="Willats W.W."/>
            <person name="Wipf D."/>
            <person name="Wolf P.G."/>
            <person name="Yang L."/>
            <person name="Zimmer A.D."/>
            <person name="Zhu Q."/>
            <person name="Mitros T."/>
            <person name="Hellsten U."/>
            <person name="Loque D."/>
            <person name="Otillar R."/>
            <person name="Salamov A."/>
            <person name="Schmutz J."/>
            <person name="Shapiro H."/>
            <person name="Lindquist E."/>
            <person name="Lucas S."/>
            <person name="Rokhsar D."/>
            <person name="Grigoriev I.V."/>
        </authorList>
    </citation>
    <scope>NUCLEOTIDE SEQUENCE [LARGE SCALE GENOMIC DNA]</scope>
</reference>
<organism evidence="3">
    <name type="scientific">Selaginella moellendorffii</name>
    <name type="common">Spikemoss</name>
    <dbReference type="NCBI Taxonomy" id="88036"/>
    <lineage>
        <taxon>Eukaryota</taxon>
        <taxon>Viridiplantae</taxon>
        <taxon>Streptophyta</taxon>
        <taxon>Embryophyta</taxon>
        <taxon>Tracheophyta</taxon>
        <taxon>Lycopodiopsida</taxon>
        <taxon>Selaginellales</taxon>
        <taxon>Selaginellaceae</taxon>
        <taxon>Selaginella</taxon>
    </lineage>
</organism>
<dbReference type="HOGENOM" id="CLU_042216_0_0_1"/>
<protein>
    <submittedName>
        <fullName evidence="2">Uncharacterized protein</fullName>
    </submittedName>
</protein>
<name>D8T598_SELML</name>
<dbReference type="Proteomes" id="UP000001514">
    <property type="component" value="Unassembled WGS sequence"/>
</dbReference>
<evidence type="ECO:0000313" key="2">
    <source>
        <dbReference type="EMBL" id="EFJ08187.1"/>
    </source>
</evidence>
<feature type="compositionally biased region" description="Basic and acidic residues" evidence="1">
    <location>
        <begin position="25"/>
        <end position="60"/>
    </location>
</feature>
<gene>
    <name evidence="2" type="ORF">SELMODRAFT_429170</name>
</gene>
<feature type="region of interest" description="Disordered" evidence="1">
    <location>
        <begin position="1"/>
        <end position="103"/>
    </location>
</feature>
<dbReference type="AlphaFoldDB" id="D8T598"/>
<dbReference type="InParanoid" id="D8T598"/>
<evidence type="ECO:0000313" key="3">
    <source>
        <dbReference type="Proteomes" id="UP000001514"/>
    </source>
</evidence>
<sequence>MTSSLENGESQETRRLRLHQPLRIPRKEVSDYKSGEEVGLEEITKEQSEKDMVNETRRNGSCDMEVDDKVKSHSVEEEKKTVTDEEDKKEECKDVQEQRKDKVKTQDVYGNETITVWMFYNIAEKRKQEFSKNKWLKIYGFEVMNADPKYDRGTWNYTLKISESTIVEEFQHPAPRLCLLVHTIPISEYIGIHKGRDFVGSIDAVVIKINDATYSCGKLTVADGPNVCDALTIKFFGKSMPYFEILMQEFYSGNAPTRCFINLQGDGIFKHANATDMTIITDVIICDKKKSLEYLFCTIAENFDGVKGWFEIDNLYPVSLQTTCSSCNTLVTKRISRFEADCESCTYKGLVRQQISLKGKLHSSESVQDVVIPSYLIDQLYPQVSSLQELWREDSTKAKIHMAGNPPHGRFAVGIGNGIMGFAPNK</sequence>
<dbReference type="EMBL" id="GL377676">
    <property type="protein sequence ID" value="EFJ08187.1"/>
    <property type="molecule type" value="Genomic_DNA"/>
</dbReference>
<accession>D8T598</accession>
<feature type="compositionally biased region" description="Polar residues" evidence="1">
    <location>
        <begin position="1"/>
        <end position="10"/>
    </location>
</feature>
<feature type="compositionally biased region" description="Basic and acidic residues" evidence="1">
    <location>
        <begin position="67"/>
        <end position="83"/>
    </location>
</feature>
<feature type="compositionally biased region" description="Basic and acidic residues" evidence="1">
    <location>
        <begin position="89"/>
        <end position="103"/>
    </location>
</feature>